<gene>
    <name evidence="1" type="ORF">DOTSEDRAFT_74405</name>
</gene>
<dbReference type="Proteomes" id="UP000016933">
    <property type="component" value="Unassembled WGS sequence"/>
</dbReference>
<dbReference type="EMBL" id="KB446543">
    <property type="protein sequence ID" value="EME40828.1"/>
    <property type="molecule type" value="Genomic_DNA"/>
</dbReference>
<evidence type="ECO:0000313" key="2">
    <source>
        <dbReference type="Proteomes" id="UP000016933"/>
    </source>
</evidence>
<keyword evidence="2" id="KW-1185">Reference proteome</keyword>
<name>N1PDZ1_DOTSN</name>
<sequence length="60" mass="6812">MRWWSIKAADVSLAVVRVELTDKQNDGDIMTKRQFSANATRRSVSLRMQALPMIELSSVC</sequence>
<reference evidence="1 2" key="2">
    <citation type="journal article" date="2012" name="PLoS Pathog.">
        <title>Diverse lifestyles and strategies of plant pathogenesis encoded in the genomes of eighteen Dothideomycetes fungi.</title>
        <authorList>
            <person name="Ohm R.A."/>
            <person name="Feau N."/>
            <person name="Henrissat B."/>
            <person name="Schoch C.L."/>
            <person name="Horwitz B.A."/>
            <person name="Barry K.W."/>
            <person name="Condon B.J."/>
            <person name="Copeland A.C."/>
            <person name="Dhillon B."/>
            <person name="Glaser F."/>
            <person name="Hesse C.N."/>
            <person name="Kosti I."/>
            <person name="LaButti K."/>
            <person name="Lindquist E.A."/>
            <person name="Lucas S."/>
            <person name="Salamov A.A."/>
            <person name="Bradshaw R.E."/>
            <person name="Ciuffetti L."/>
            <person name="Hamelin R.C."/>
            <person name="Kema G.H.J."/>
            <person name="Lawrence C."/>
            <person name="Scott J.A."/>
            <person name="Spatafora J.W."/>
            <person name="Turgeon B.G."/>
            <person name="de Wit P.J.G.M."/>
            <person name="Zhong S."/>
            <person name="Goodwin S.B."/>
            <person name="Grigoriev I.V."/>
        </authorList>
    </citation>
    <scope>NUCLEOTIDE SEQUENCE [LARGE SCALE GENOMIC DNA]</scope>
    <source>
        <strain evidence="2">NZE10 / CBS 128990</strain>
    </source>
</reference>
<dbReference type="HOGENOM" id="CLU_2941688_0_0_1"/>
<reference evidence="2" key="1">
    <citation type="journal article" date="2012" name="PLoS Genet.">
        <title>The genomes of the fungal plant pathogens Cladosporium fulvum and Dothistroma septosporum reveal adaptation to different hosts and lifestyles but also signatures of common ancestry.</title>
        <authorList>
            <person name="de Wit P.J.G.M."/>
            <person name="van der Burgt A."/>
            <person name="Oekmen B."/>
            <person name="Stergiopoulos I."/>
            <person name="Abd-Elsalam K.A."/>
            <person name="Aerts A.L."/>
            <person name="Bahkali A.H."/>
            <person name="Beenen H.G."/>
            <person name="Chettri P."/>
            <person name="Cox M.P."/>
            <person name="Datema E."/>
            <person name="de Vries R.P."/>
            <person name="Dhillon B."/>
            <person name="Ganley A.R."/>
            <person name="Griffiths S.A."/>
            <person name="Guo Y."/>
            <person name="Hamelin R.C."/>
            <person name="Henrissat B."/>
            <person name="Kabir M.S."/>
            <person name="Jashni M.K."/>
            <person name="Kema G."/>
            <person name="Klaubauf S."/>
            <person name="Lapidus A."/>
            <person name="Levasseur A."/>
            <person name="Lindquist E."/>
            <person name="Mehrabi R."/>
            <person name="Ohm R.A."/>
            <person name="Owen T.J."/>
            <person name="Salamov A."/>
            <person name="Schwelm A."/>
            <person name="Schijlen E."/>
            <person name="Sun H."/>
            <person name="van den Burg H.A."/>
            <person name="van Ham R.C.H.J."/>
            <person name="Zhang S."/>
            <person name="Goodwin S.B."/>
            <person name="Grigoriev I.V."/>
            <person name="Collemare J."/>
            <person name="Bradshaw R.E."/>
        </authorList>
    </citation>
    <scope>NUCLEOTIDE SEQUENCE [LARGE SCALE GENOMIC DNA]</scope>
    <source>
        <strain evidence="2">NZE10 / CBS 128990</strain>
    </source>
</reference>
<evidence type="ECO:0000313" key="1">
    <source>
        <dbReference type="EMBL" id="EME40828.1"/>
    </source>
</evidence>
<organism evidence="1 2">
    <name type="scientific">Dothistroma septosporum (strain NZE10 / CBS 128990)</name>
    <name type="common">Red band needle blight fungus</name>
    <name type="synonym">Mycosphaerella pini</name>
    <dbReference type="NCBI Taxonomy" id="675120"/>
    <lineage>
        <taxon>Eukaryota</taxon>
        <taxon>Fungi</taxon>
        <taxon>Dikarya</taxon>
        <taxon>Ascomycota</taxon>
        <taxon>Pezizomycotina</taxon>
        <taxon>Dothideomycetes</taxon>
        <taxon>Dothideomycetidae</taxon>
        <taxon>Mycosphaerellales</taxon>
        <taxon>Mycosphaerellaceae</taxon>
        <taxon>Dothistroma</taxon>
    </lineage>
</organism>
<accession>N1PDZ1</accession>
<protein>
    <submittedName>
        <fullName evidence="1">Uncharacterized protein</fullName>
    </submittedName>
</protein>
<dbReference type="AlphaFoldDB" id="N1PDZ1"/>
<proteinExistence type="predicted"/>